<proteinExistence type="predicted"/>
<comment type="caution">
    <text evidence="1">The sequence shown here is derived from an EMBL/GenBank/DDBJ whole genome shotgun (WGS) entry which is preliminary data.</text>
</comment>
<dbReference type="AlphaFoldDB" id="A0A9N9FRD6"/>
<dbReference type="SUPFAM" id="SSF52047">
    <property type="entry name" value="RNI-like"/>
    <property type="match status" value="1"/>
</dbReference>
<gene>
    <name evidence="1" type="ORF">DERYTH_LOCUS5519</name>
</gene>
<dbReference type="EMBL" id="CAJVPY010002317">
    <property type="protein sequence ID" value="CAG8556390.1"/>
    <property type="molecule type" value="Genomic_DNA"/>
</dbReference>
<name>A0A9N9FRD6_9GLOM</name>
<evidence type="ECO:0000313" key="2">
    <source>
        <dbReference type="Proteomes" id="UP000789405"/>
    </source>
</evidence>
<keyword evidence="2" id="KW-1185">Reference proteome</keyword>
<dbReference type="OrthoDB" id="2333111at2759"/>
<evidence type="ECO:0000313" key="1">
    <source>
        <dbReference type="EMBL" id="CAG8556390.1"/>
    </source>
</evidence>
<dbReference type="InterPro" id="IPR032675">
    <property type="entry name" value="LRR_dom_sf"/>
</dbReference>
<organism evidence="1 2">
    <name type="scientific">Dentiscutata erythropus</name>
    <dbReference type="NCBI Taxonomy" id="1348616"/>
    <lineage>
        <taxon>Eukaryota</taxon>
        <taxon>Fungi</taxon>
        <taxon>Fungi incertae sedis</taxon>
        <taxon>Mucoromycota</taxon>
        <taxon>Glomeromycotina</taxon>
        <taxon>Glomeromycetes</taxon>
        <taxon>Diversisporales</taxon>
        <taxon>Gigasporaceae</taxon>
        <taxon>Dentiscutata</taxon>
    </lineage>
</organism>
<accession>A0A9N9FRD6</accession>
<reference evidence="1" key="1">
    <citation type="submission" date="2021-06" db="EMBL/GenBank/DDBJ databases">
        <authorList>
            <person name="Kallberg Y."/>
            <person name="Tangrot J."/>
            <person name="Rosling A."/>
        </authorList>
    </citation>
    <scope>NUCLEOTIDE SEQUENCE</scope>
    <source>
        <strain evidence="1">MA453B</strain>
    </source>
</reference>
<dbReference type="Proteomes" id="UP000789405">
    <property type="component" value="Unassembled WGS sequence"/>
</dbReference>
<dbReference type="Gene3D" id="3.80.10.10">
    <property type="entry name" value="Ribonuclease Inhibitor"/>
    <property type="match status" value="1"/>
</dbReference>
<protein>
    <submittedName>
        <fullName evidence="1">12738_t:CDS:1</fullName>
    </submittedName>
</protein>
<sequence length="565" mass="66000">MESLRCQIERFALACNPHYTHEQRQATPQRLTFDNFADILEYLKDDRSSLHSCLLVSRDWFKMVVPLLWYRPFAYKLEKEKAALIIRTYVSCLEEQGRLRLMADGIKFHDLPKPFIDYPRYLRSFDFEHFRQAIDDSVSTLEISNPACDIITTLCREVLGYSLCNRSFGLRILKIDLLKVELYGPFLDIATIPGIENVLSHLQRFELLYLFETEDETSKRLTKLFTLMSSCSRNIHSISVIIHRMRTHLPTYFIESLAQLVQSQNKLRALSLNQFWNASSSAIIFAAMLKQAESLIYLRFTPKNEYNDLINVLKCCTNLETLELLDLSPTKDNDMSYLNIPMNILNIKKLYCYDDWVNSEDIVMTKALILNMCTENLRVLTLESAIPALMELIGEYCSKITTLSISISPNYLQNLLELISRLPLIHLTIGRTSRNNTDKFNFTLEILQQFIISIPSTLISFGINFLIETENLAYLLREFPVQLKVISLYETKMSCDDVLYVILEYAIARRSLKELRYEMRKSRCMTFFSESMLSLARRIIPIIKQVNHFGDPIYAEDYFETHYDY</sequence>